<dbReference type="EMBL" id="SMTF01000001">
    <property type="protein sequence ID" value="TDK28630.1"/>
    <property type="molecule type" value="Genomic_DNA"/>
</dbReference>
<keyword evidence="1" id="KW-0472">Membrane</keyword>
<accession>A0A4R5U4E8</accession>
<gene>
    <name evidence="2" type="ORF">E2F46_01750</name>
</gene>
<organism evidence="2 3">
    <name type="scientific">Luteimonas aestuarii</name>
    <dbReference type="NCBI Taxonomy" id="453837"/>
    <lineage>
        <taxon>Bacteria</taxon>
        <taxon>Pseudomonadati</taxon>
        <taxon>Pseudomonadota</taxon>
        <taxon>Gammaproteobacteria</taxon>
        <taxon>Lysobacterales</taxon>
        <taxon>Lysobacteraceae</taxon>
        <taxon>Luteimonas</taxon>
    </lineage>
</organism>
<dbReference type="AlphaFoldDB" id="A0A4R5U4E8"/>
<keyword evidence="1" id="KW-0812">Transmembrane</keyword>
<evidence type="ECO:0008006" key="4">
    <source>
        <dbReference type="Google" id="ProtNLM"/>
    </source>
</evidence>
<dbReference type="RefSeq" id="WP_133320450.1">
    <property type="nucleotide sequence ID" value="NZ_SMTF01000001.1"/>
</dbReference>
<sequence length="88" mass="9391">MHTIKVVLAGIALFAAMALLGRLADGASGATYAFYLFVPLWLACAVVNLRIGVVRAGYTVRQELPVLAVVFAVPVAIALGAWLLFFRD</sequence>
<evidence type="ECO:0000256" key="1">
    <source>
        <dbReference type="SAM" id="Phobius"/>
    </source>
</evidence>
<dbReference type="OrthoDB" id="4764194at2"/>
<keyword evidence="1" id="KW-1133">Transmembrane helix</keyword>
<dbReference type="Proteomes" id="UP000294796">
    <property type="component" value="Unassembled WGS sequence"/>
</dbReference>
<feature type="transmembrane region" description="Helical" evidence="1">
    <location>
        <begin position="66"/>
        <end position="85"/>
    </location>
</feature>
<evidence type="ECO:0000313" key="2">
    <source>
        <dbReference type="EMBL" id="TDK28630.1"/>
    </source>
</evidence>
<comment type="caution">
    <text evidence="2">The sequence shown here is derived from an EMBL/GenBank/DDBJ whole genome shotgun (WGS) entry which is preliminary data.</text>
</comment>
<reference evidence="2 3" key="1">
    <citation type="submission" date="2019-03" db="EMBL/GenBank/DDBJ databases">
        <title>Luteimonas zhaokaii sp.nov., isolated from the rectal contents of Plateau pika in Yushu, Qinghai Province, China.</title>
        <authorList>
            <person name="Zhang G."/>
        </authorList>
    </citation>
    <scope>NUCLEOTIDE SEQUENCE [LARGE SCALE GENOMIC DNA]</scope>
    <source>
        <strain evidence="2 3">B9</strain>
    </source>
</reference>
<evidence type="ECO:0000313" key="3">
    <source>
        <dbReference type="Proteomes" id="UP000294796"/>
    </source>
</evidence>
<protein>
    <recommendedName>
        <fullName evidence="4">Transmembrane protein</fullName>
    </recommendedName>
</protein>
<feature type="transmembrane region" description="Helical" evidence="1">
    <location>
        <begin position="36"/>
        <end position="54"/>
    </location>
</feature>
<proteinExistence type="predicted"/>
<name>A0A4R5U4E8_9GAMM</name>
<keyword evidence="3" id="KW-1185">Reference proteome</keyword>